<comment type="caution">
    <text evidence="1">The sequence shown here is derived from an EMBL/GenBank/DDBJ whole genome shotgun (WGS) entry which is preliminary data.</text>
</comment>
<evidence type="ECO:0000313" key="2">
    <source>
        <dbReference type="Proteomes" id="UP000789920"/>
    </source>
</evidence>
<keyword evidence="2" id="KW-1185">Reference proteome</keyword>
<reference evidence="1" key="1">
    <citation type="submission" date="2021-06" db="EMBL/GenBank/DDBJ databases">
        <authorList>
            <person name="Kallberg Y."/>
            <person name="Tangrot J."/>
            <person name="Rosling A."/>
        </authorList>
    </citation>
    <scope>NUCLEOTIDE SEQUENCE</scope>
    <source>
        <strain evidence="1">MA461A</strain>
    </source>
</reference>
<protein>
    <submittedName>
        <fullName evidence="1">32552_t:CDS:1</fullName>
    </submittedName>
</protein>
<organism evidence="1 2">
    <name type="scientific">Racocetra persica</name>
    <dbReference type="NCBI Taxonomy" id="160502"/>
    <lineage>
        <taxon>Eukaryota</taxon>
        <taxon>Fungi</taxon>
        <taxon>Fungi incertae sedis</taxon>
        <taxon>Mucoromycota</taxon>
        <taxon>Glomeromycotina</taxon>
        <taxon>Glomeromycetes</taxon>
        <taxon>Diversisporales</taxon>
        <taxon>Gigasporaceae</taxon>
        <taxon>Racocetra</taxon>
    </lineage>
</organism>
<dbReference type="Proteomes" id="UP000789920">
    <property type="component" value="Unassembled WGS sequence"/>
</dbReference>
<gene>
    <name evidence="1" type="ORF">RPERSI_LOCUS413</name>
</gene>
<accession>A0ACA9KE25</accession>
<proteinExistence type="predicted"/>
<dbReference type="EMBL" id="CAJVQC010000322">
    <property type="protein sequence ID" value="CAG8467196.1"/>
    <property type="molecule type" value="Genomic_DNA"/>
</dbReference>
<sequence>MPINYAEQDSSSSSSSSRLSRSSNLRDLVEDTNFNIMKKRKEKYEYYKQKFDVALTLYNREIDNYNFINNFNTLVAPFVSEINKCEEVLRARNQQGTWTSNGKLAFWLR</sequence>
<name>A0ACA9KE25_9GLOM</name>
<evidence type="ECO:0000313" key="1">
    <source>
        <dbReference type="EMBL" id="CAG8467196.1"/>
    </source>
</evidence>